<comment type="caution">
    <text evidence="1">The sequence shown here is derived from an EMBL/GenBank/DDBJ whole genome shotgun (WGS) entry which is preliminary data.</text>
</comment>
<evidence type="ECO:0000313" key="1">
    <source>
        <dbReference type="EMBL" id="KGF71603.1"/>
    </source>
</evidence>
<reference evidence="1 2" key="1">
    <citation type="journal article" date="2014" name="Mol. Ecol.">
        <title>Evolution of Synechococcus.</title>
        <authorList>
            <person name="Dvorak P."/>
            <person name="Casamatta D."/>
            <person name="Hasler P."/>
            <person name="Poulickova A."/>
            <person name="Ondrej V."/>
            <person name="Sanges R."/>
        </authorList>
    </citation>
    <scope>NUCLEOTIDE SEQUENCE [LARGE SCALE GENOMIC DNA]</scope>
    <source>
        <strain evidence="1 2">CAUP A 1101</strain>
    </source>
</reference>
<name>A0A098TL92_9CYAN</name>
<protein>
    <submittedName>
        <fullName evidence="1">Uncharacterized protein</fullName>
    </submittedName>
</protein>
<sequence length="61" mass="7221">MTADQARELIRLSIETVYLDGVNEVIEYFKDVERNVLWGSFPDEEKVFDFENNLTTNELTY</sequence>
<organism evidence="1 2">
    <name type="scientific">Neosynechococcus sphagnicola sy1</name>
    <dbReference type="NCBI Taxonomy" id="1497020"/>
    <lineage>
        <taxon>Bacteria</taxon>
        <taxon>Bacillati</taxon>
        <taxon>Cyanobacteriota</taxon>
        <taxon>Cyanophyceae</taxon>
        <taxon>Neosynechococcales</taxon>
        <taxon>Neosynechococcaceae</taxon>
        <taxon>Neosynechococcus</taxon>
    </lineage>
</organism>
<accession>A0A098TL92</accession>
<gene>
    <name evidence="1" type="ORF">DO97_17325</name>
</gene>
<evidence type="ECO:0000313" key="2">
    <source>
        <dbReference type="Proteomes" id="UP000030170"/>
    </source>
</evidence>
<keyword evidence="2" id="KW-1185">Reference proteome</keyword>
<dbReference type="Proteomes" id="UP000030170">
    <property type="component" value="Unassembled WGS sequence"/>
</dbReference>
<dbReference type="EMBL" id="JJML01000063">
    <property type="protein sequence ID" value="KGF71603.1"/>
    <property type="molecule type" value="Genomic_DNA"/>
</dbReference>
<dbReference type="AlphaFoldDB" id="A0A098TL92"/>
<proteinExistence type="predicted"/>